<feature type="domain" description="Cysteine protease StiP N-terminal" evidence="1">
    <location>
        <begin position="25"/>
        <end position="275"/>
    </location>
</feature>
<evidence type="ECO:0000313" key="4">
    <source>
        <dbReference type="Proteomes" id="UP000664277"/>
    </source>
</evidence>
<organism evidence="3 4">
    <name type="scientific">Candidatus Obscuribacter phosphatis</name>
    <dbReference type="NCBI Taxonomy" id="1906157"/>
    <lineage>
        <taxon>Bacteria</taxon>
        <taxon>Bacillati</taxon>
        <taxon>Candidatus Melainabacteria</taxon>
        <taxon>Candidatus Obscuribacterales</taxon>
        <taxon>Candidatus Obscuribacteraceae</taxon>
        <taxon>Candidatus Obscuribacter</taxon>
    </lineage>
</organism>
<reference evidence="3" key="1">
    <citation type="submission" date="2021-02" db="EMBL/GenBank/DDBJ databases">
        <title>Genome-Resolved Metagenomics of a Microbial Community Performing Photosynthetic Biological Nutrient Removal.</title>
        <authorList>
            <person name="Mcdaniel E.A."/>
        </authorList>
    </citation>
    <scope>NUCLEOTIDE SEQUENCE</scope>
    <source>
        <strain evidence="3">UWPOB_OBS1</strain>
    </source>
</reference>
<evidence type="ECO:0000313" key="3">
    <source>
        <dbReference type="EMBL" id="MBN8662432.1"/>
    </source>
</evidence>
<comment type="caution">
    <text evidence="3">The sequence shown here is derived from an EMBL/GenBank/DDBJ whole genome shotgun (WGS) entry which is preliminary data.</text>
</comment>
<dbReference type="Pfam" id="PF15608">
    <property type="entry name" value="PELOTA_1"/>
    <property type="match status" value="1"/>
</dbReference>
<dbReference type="AlphaFoldDB" id="A0A8J7PQE5"/>
<keyword evidence="3" id="KW-0645">Protease</keyword>
<dbReference type="Proteomes" id="UP000664277">
    <property type="component" value="Unassembled WGS sequence"/>
</dbReference>
<dbReference type="PIRSF" id="PIRSF020979">
    <property type="entry name" value="UCP020979"/>
    <property type="match status" value="1"/>
</dbReference>
<proteinExistence type="predicted"/>
<accession>A0A8J7PQE5</accession>
<gene>
    <name evidence="3" type="ORF">J0M35_18830</name>
</gene>
<evidence type="ECO:0000259" key="1">
    <source>
        <dbReference type="Pfam" id="PF11202"/>
    </source>
</evidence>
<dbReference type="InterPro" id="IPR028157">
    <property type="entry name" value="PELOTA_dom"/>
</dbReference>
<keyword evidence="3" id="KW-0378">Hydrolase</keyword>
<dbReference type="EMBL" id="JAFLCK010000038">
    <property type="protein sequence ID" value="MBN8662432.1"/>
    <property type="molecule type" value="Genomic_DNA"/>
</dbReference>
<feature type="domain" description="PELOTA RNA-binding" evidence="2">
    <location>
        <begin position="303"/>
        <end position="380"/>
    </location>
</feature>
<name>A0A8J7PQE5_9BACT</name>
<dbReference type="InterPro" id="IPR011215">
    <property type="entry name" value="StiP_N"/>
</dbReference>
<dbReference type="GO" id="GO:0008233">
    <property type="term" value="F:peptidase activity"/>
    <property type="evidence" value="ECO:0007669"/>
    <property type="project" value="UniProtKB-KW"/>
</dbReference>
<dbReference type="Pfam" id="PF11202">
    <property type="entry name" value="StiP"/>
    <property type="match status" value="1"/>
</dbReference>
<dbReference type="InterPro" id="IPR048336">
    <property type="entry name" value="StiP-like"/>
</dbReference>
<protein>
    <submittedName>
        <fullName evidence="3">Cysteine protease StiP family protein</fullName>
    </submittedName>
</protein>
<dbReference type="GO" id="GO:0006508">
    <property type="term" value="P:proteolysis"/>
    <property type="evidence" value="ECO:0007669"/>
    <property type="project" value="UniProtKB-KW"/>
</dbReference>
<evidence type="ECO:0000259" key="2">
    <source>
        <dbReference type="Pfam" id="PF15608"/>
    </source>
</evidence>
<sequence>MPDISLTANSSTGNSSAAGCEPFNGSYAKGDVLFLLKRVEIAPVSIAEKERLIQSGAAHYSEMLSVEKAPGRQYLELFYRALEQNADRLGLHIAALAHTLVSDKKIRRGKEVVLVSLARAGTPMGVLLKRAIHALGHGVVHYSVSIIRDRGIDWMALDYIRARHADSDIVFVDGWTGKGTITGELHGSIKAYNQSRQASIIPQLVVVADLAGVADLAATATDYLIPSAVLNSVVSGLVSRTVLSPQYVGPGDFHACVFYADKAREDLSRYFIEAVMPYVLAALEETGPVEWDHQTKSRLQERSRAFVDYAMSNYGIADRNYVKPGIGESTRVLLRRVPDRLVLREMAQDVQHLVTLAEAAGVPVEFNPELPYRAAAFIKSVD</sequence>